<dbReference type="EMBL" id="KN833702">
    <property type="protein sequence ID" value="KIK26329.1"/>
    <property type="molecule type" value="Genomic_DNA"/>
</dbReference>
<sequence length="59" mass="6243">MGGMRLLGARAAANGAVAATRKSRKETPFSDPSTPSKITNNTYLALQLHLSVLGDMLIE</sequence>
<dbReference type="Proteomes" id="UP000054018">
    <property type="component" value="Unassembled WGS sequence"/>
</dbReference>
<reference evidence="3" key="2">
    <citation type="submission" date="2015-01" db="EMBL/GenBank/DDBJ databases">
        <title>Evolutionary Origins and Diversification of the Mycorrhizal Mutualists.</title>
        <authorList>
            <consortium name="DOE Joint Genome Institute"/>
            <consortium name="Mycorrhizal Genomics Consortium"/>
            <person name="Kohler A."/>
            <person name="Kuo A."/>
            <person name="Nagy L.G."/>
            <person name="Floudas D."/>
            <person name="Copeland A."/>
            <person name="Barry K.W."/>
            <person name="Cichocki N."/>
            <person name="Veneault-Fourrey C."/>
            <person name="LaButti K."/>
            <person name="Lindquist E.A."/>
            <person name="Lipzen A."/>
            <person name="Lundell T."/>
            <person name="Morin E."/>
            <person name="Murat C."/>
            <person name="Riley R."/>
            <person name="Ohm R."/>
            <person name="Sun H."/>
            <person name="Tunlid A."/>
            <person name="Henrissat B."/>
            <person name="Grigoriev I.V."/>
            <person name="Hibbett D.S."/>
            <person name="Martin F."/>
        </authorList>
    </citation>
    <scope>NUCLEOTIDE SEQUENCE [LARGE SCALE GENOMIC DNA]</scope>
    <source>
        <strain evidence="3">441</strain>
    </source>
</reference>
<proteinExistence type="predicted"/>
<evidence type="ECO:0000313" key="2">
    <source>
        <dbReference type="EMBL" id="KIK26329.1"/>
    </source>
</evidence>
<reference evidence="2 3" key="1">
    <citation type="submission" date="2014-04" db="EMBL/GenBank/DDBJ databases">
        <authorList>
            <consortium name="DOE Joint Genome Institute"/>
            <person name="Kuo A."/>
            <person name="Kohler A."/>
            <person name="Costa M.D."/>
            <person name="Nagy L.G."/>
            <person name="Floudas D."/>
            <person name="Copeland A."/>
            <person name="Barry K.W."/>
            <person name="Cichocki N."/>
            <person name="Veneault-Fourrey C."/>
            <person name="LaButti K."/>
            <person name="Lindquist E.A."/>
            <person name="Lipzen A."/>
            <person name="Lundell T."/>
            <person name="Morin E."/>
            <person name="Murat C."/>
            <person name="Sun H."/>
            <person name="Tunlid A."/>
            <person name="Henrissat B."/>
            <person name="Grigoriev I.V."/>
            <person name="Hibbett D.S."/>
            <person name="Martin F."/>
            <person name="Nordberg H.P."/>
            <person name="Cantor M.N."/>
            <person name="Hua S.X."/>
        </authorList>
    </citation>
    <scope>NUCLEOTIDE SEQUENCE [LARGE SCALE GENOMIC DNA]</scope>
    <source>
        <strain evidence="2 3">441</strain>
    </source>
</reference>
<dbReference type="AlphaFoldDB" id="A0A0C9ZK52"/>
<gene>
    <name evidence="2" type="ORF">PISMIDRAFT_676136</name>
</gene>
<feature type="region of interest" description="Disordered" evidence="1">
    <location>
        <begin position="17"/>
        <end position="36"/>
    </location>
</feature>
<accession>A0A0C9ZK52</accession>
<evidence type="ECO:0000256" key="1">
    <source>
        <dbReference type="SAM" id="MobiDB-lite"/>
    </source>
</evidence>
<dbReference type="HOGENOM" id="CLU_2961719_0_0_1"/>
<organism evidence="2 3">
    <name type="scientific">Pisolithus microcarpus 441</name>
    <dbReference type="NCBI Taxonomy" id="765257"/>
    <lineage>
        <taxon>Eukaryota</taxon>
        <taxon>Fungi</taxon>
        <taxon>Dikarya</taxon>
        <taxon>Basidiomycota</taxon>
        <taxon>Agaricomycotina</taxon>
        <taxon>Agaricomycetes</taxon>
        <taxon>Agaricomycetidae</taxon>
        <taxon>Boletales</taxon>
        <taxon>Sclerodermatineae</taxon>
        <taxon>Pisolithaceae</taxon>
        <taxon>Pisolithus</taxon>
    </lineage>
</organism>
<name>A0A0C9ZK52_9AGAM</name>
<keyword evidence="3" id="KW-1185">Reference proteome</keyword>
<evidence type="ECO:0000313" key="3">
    <source>
        <dbReference type="Proteomes" id="UP000054018"/>
    </source>
</evidence>
<protein>
    <submittedName>
        <fullName evidence="2">Uncharacterized protein</fullName>
    </submittedName>
</protein>